<dbReference type="PANTHER" id="PTHR11229">
    <property type="entry name" value="50S RIBOSOMAL PROTEIN L3"/>
    <property type="match status" value="1"/>
</dbReference>
<protein>
    <recommendedName>
        <fullName evidence="6">50S ribosomal protein L3</fullName>
    </recommendedName>
</protein>
<comment type="similarity">
    <text evidence="1">Belongs to the universal ribosomal protein uL3 family.</text>
</comment>
<evidence type="ECO:0000256" key="4">
    <source>
        <dbReference type="ARBA" id="ARBA00022980"/>
    </source>
</evidence>
<dbReference type="FunFam" id="2.40.30.10:FF:000004">
    <property type="entry name" value="50S ribosomal protein L3"/>
    <property type="match status" value="1"/>
</dbReference>
<evidence type="ECO:0000256" key="1">
    <source>
        <dbReference type="ARBA" id="ARBA00006540"/>
    </source>
</evidence>
<sequence>MTQLFQNERVIPVTLVQAGPVRVTQVKTKEKDGYEAIQVGFEEIRAQKKITKSRKRKPFVHLKEFRMEKGSELAAEAGSAIDVSLFEEGDRVRVSGISKGKGFQGGVKRHGFSGRNATHGVKHEQRTLGSVGSSFPEHVIKGRRMPGRMGAERVTVKNLKIAKVDKKNNILAIAGAIPGRKGTLLEIRSI</sequence>
<name>A0A837IS77_9BACT</name>
<dbReference type="InterPro" id="IPR000597">
    <property type="entry name" value="Ribosomal_uL3"/>
</dbReference>
<dbReference type="Gene3D" id="2.40.30.10">
    <property type="entry name" value="Translation factors"/>
    <property type="match status" value="1"/>
</dbReference>
<evidence type="ECO:0000256" key="2">
    <source>
        <dbReference type="ARBA" id="ARBA00022730"/>
    </source>
</evidence>
<proteinExistence type="inferred from homology"/>
<dbReference type="EMBL" id="LCPH01000004">
    <property type="protein sequence ID" value="KKU92967.1"/>
    <property type="molecule type" value="Genomic_DNA"/>
</dbReference>
<organism evidence="7 8">
    <name type="scientific">Candidatus Yanofskybacteria bacterium GW2011_GWC1_48_11</name>
    <dbReference type="NCBI Taxonomy" id="1619027"/>
    <lineage>
        <taxon>Bacteria</taxon>
        <taxon>Candidatus Yanofskyibacteriota</taxon>
    </lineage>
</organism>
<dbReference type="InterPro" id="IPR019927">
    <property type="entry name" value="Ribosomal_uL3_bac/org-type"/>
</dbReference>
<gene>
    <name evidence="7" type="ORF">UY25_C0004G0007</name>
</gene>
<dbReference type="AlphaFoldDB" id="A0A837IS77"/>
<evidence type="ECO:0000313" key="8">
    <source>
        <dbReference type="Proteomes" id="UP000034462"/>
    </source>
</evidence>
<evidence type="ECO:0000256" key="6">
    <source>
        <dbReference type="NCBIfam" id="TIGR03625"/>
    </source>
</evidence>
<dbReference type="NCBIfam" id="TIGR03625">
    <property type="entry name" value="L3_bact"/>
    <property type="match status" value="1"/>
</dbReference>
<dbReference type="GO" id="GO:0003735">
    <property type="term" value="F:structural constituent of ribosome"/>
    <property type="evidence" value="ECO:0007669"/>
    <property type="project" value="UniProtKB-UniRule"/>
</dbReference>
<dbReference type="Proteomes" id="UP000034462">
    <property type="component" value="Unassembled WGS sequence"/>
</dbReference>
<comment type="caution">
    <text evidence="7">The sequence shown here is derived from an EMBL/GenBank/DDBJ whole genome shotgun (WGS) entry which is preliminary data.</text>
</comment>
<accession>A0A837IS77</accession>
<dbReference type="PANTHER" id="PTHR11229:SF16">
    <property type="entry name" value="LARGE RIBOSOMAL SUBUNIT PROTEIN UL3C"/>
    <property type="match status" value="1"/>
</dbReference>
<dbReference type="GO" id="GO:0006412">
    <property type="term" value="P:translation"/>
    <property type="evidence" value="ECO:0007669"/>
    <property type="project" value="UniProtKB-UniRule"/>
</dbReference>
<dbReference type="Pfam" id="PF00297">
    <property type="entry name" value="Ribosomal_L3"/>
    <property type="match status" value="1"/>
</dbReference>
<dbReference type="GO" id="GO:0022625">
    <property type="term" value="C:cytosolic large ribosomal subunit"/>
    <property type="evidence" value="ECO:0007669"/>
    <property type="project" value="TreeGrafter"/>
</dbReference>
<dbReference type="InterPro" id="IPR009000">
    <property type="entry name" value="Transl_B-barrel_sf"/>
</dbReference>
<dbReference type="GO" id="GO:0019843">
    <property type="term" value="F:rRNA binding"/>
    <property type="evidence" value="ECO:0007669"/>
    <property type="project" value="UniProtKB-KW"/>
</dbReference>
<keyword evidence="5" id="KW-0687">Ribonucleoprotein</keyword>
<evidence type="ECO:0000256" key="5">
    <source>
        <dbReference type="ARBA" id="ARBA00023274"/>
    </source>
</evidence>
<reference evidence="7 8" key="1">
    <citation type="journal article" date="2015" name="Nature">
        <title>rRNA introns, odd ribosomes, and small enigmatic genomes across a large radiation of phyla.</title>
        <authorList>
            <person name="Brown C.T."/>
            <person name="Hug L.A."/>
            <person name="Thomas B.C."/>
            <person name="Sharon I."/>
            <person name="Castelle C.J."/>
            <person name="Singh A."/>
            <person name="Wilkins M.J."/>
            <person name="Williams K.H."/>
            <person name="Banfield J.F."/>
        </authorList>
    </citation>
    <scope>NUCLEOTIDE SEQUENCE [LARGE SCALE GENOMIC DNA]</scope>
</reference>
<evidence type="ECO:0000313" key="7">
    <source>
        <dbReference type="EMBL" id="KKU92967.1"/>
    </source>
</evidence>
<keyword evidence="4 7" id="KW-0689">Ribosomal protein</keyword>
<dbReference type="SUPFAM" id="SSF50447">
    <property type="entry name" value="Translation proteins"/>
    <property type="match status" value="1"/>
</dbReference>
<evidence type="ECO:0000256" key="3">
    <source>
        <dbReference type="ARBA" id="ARBA00022884"/>
    </source>
</evidence>
<keyword evidence="2" id="KW-0699">rRNA-binding</keyword>
<dbReference type="Gene3D" id="3.30.160.810">
    <property type="match status" value="1"/>
</dbReference>
<keyword evidence="3" id="KW-0694">RNA-binding</keyword>